<name>M7YRK1_TRIUA</name>
<evidence type="ECO:0000313" key="2">
    <source>
        <dbReference type="EMBL" id="EMS50042.1"/>
    </source>
</evidence>
<feature type="region of interest" description="Disordered" evidence="1">
    <location>
        <begin position="63"/>
        <end position="98"/>
    </location>
</feature>
<dbReference type="AlphaFoldDB" id="M7YRK1"/>
<dbReference type="EMBL" id="KD235682">
    <property type="protein sequence ID" value="EMS50042.1"/>
    <property type="molecule type" value="Genomic_DNA"/>
</dbReference>
<protein>
    <submittedName>
        <fullName evidence="2">Uncharacterized protein</fullName>
    </submittedName>
</protein>
<accession>M7YRK1</accession>
<reference evidence="2" key="1">
    <citation type="journal article" date="2013" name="Nature">
        <title>Draft genome of the wheat A-genome progenitor Triticum urartu.</title>
        <authorList>
            <person name="Ling H.Q."/>
            <person name="Zhao S."/>
            <person name="Liu D."/>
            <person name="Wang J."/>
            <person name="Sun H."/>
            <person name="Zhang C."/>
            <person name="Fan H."/>
            <person name="Li D."/>
            <person name="Dong L."/>
            <person name="Tao Y."/>
            <person name="Gao C."/>
            <person name="Wu H."/>
            <person name="Li Y."/>
            <person name="Cui Y."/>
            <person name="Guo X."/>
            <person name="Zheng S."/>
            <person name="Wang B."/>
            <person name="Yu K."/>
            <person name="Liang Q."/>
            <person name="Yang W."/>
            <person name="Lou X."/>
            <person name="Chen J."/>
            <person name="Feng M."/>
            <person name="Jian J."/>
            <person name="Zhang X."/>
            <person name="Luo G."/>
            <person name="Jiang Y."/>
            <person name="Liu J."/>
            <person name="Wang Z."/>
            <person name="Sha Y."/>
            <person name="Zhang B."/>
            <person name="Wu H."/>
            <person name="Tang D."/>
            <person name="Shen Q."/>
            <person name="Xue P."/>
            <person name="Zou S."/>
            <person name="Wang X."/>
            <person name="Liu X."/>
            <person name="Wang F."/>
            <person name="Yang Y."/>
            <person name="An X."/>
            <person name="Dong Z."/>
            <person name="Zhang K."/>
            <person name="Zhang X."/>
            <person name="Luo M.C."/>
            <person name="Dvorak J."/>
            <person name="Tong Y."/>
            <person name="Wang J."/>
            <person name="Yang H."/>
            <person name="Li Z."/>
            <person name="Wang D."/>
            <person name="Zhang A."/>
            <person name="Wang J."/>
        </authorList>
    </citation>
    <scope>NUCLEOTIDE SEQUENCE</scope>
</reference>
<gene>
    <name evidence="2" type="ORF">TRIUR3_21217</name>
</gene>
<evidence type="ECO:0000256" key="1">
    <source>
        <dbReference type="SAM" id="MobiDB-lite"/>
    </source>
</evidence>
<organism evidence="2">
    <name type="scientific">Triticum urartu</name>
    <name type="common">Red wild einkorn</name>
    <name type="synonym">Crithodium urartu</name>
    <dbReference type="NCBI Taxonomy" id="4572"/>
    <lineage>
        <taxon>Eukaryota</taxon>
        <taxon>Viridiplantae</taxon>
        <taxon>Streptophyta</taxon>
        <taxon>Embryophyta</taxon>
        <taxon>Tracheophyta</taxon>
        <taxon>Spermatophyta</taxon>
        <taxon>Magnoliopsida</taxon>
        <taxon>Liliopsida</taxon>
        <taxon>Poales</taxon>
        <taxon>Poaceae</taxon>
        <taxon>BOP clade</taxon>
        <taxon>Pooideae</taxon>
        <taxon>Triticodae</taxon>
        <taxon>Triticeae</taxon>
        <taxon>Triticinae</taxon>
        <taxon>Triticum</taxon>
    </lineage>
</organism>
<proteinExistence type="predicted"/>
<sequence>MAVGLALPLSHCARRRWPPRRPGGALVLPTGVARAWPSAWPSHCPTAHAVDGRLGDREDCLQPRCGMEDRGRRRSRANDAALDSHPCRSAGPEAMAIY</sequence>